<evidence type="ECO:0000256" key="1">
    <source>
        <dbReference type="SAM" id="Phobius"/>
    </source>
</evidence>
<organism evidence="2">
    <name type="scientific">Opuntia streptacantha</name>
    <name type="common">Prickly pear cactus</name>
    <name type="synonym">Opuntia cardona</name>
    <dbReference type="NCBI Taxonomy" id="393608"/>
    <lineage>
        <taxon>Eukaryota</taxon>
        <taxon>Viridiplantae</taxon>
        <taxon>Streptophyta</taxon>
        <taxon>Embryophyta</taxon>
        <taxon>Tracheophyta</taxon>
        <taxon>Spermatophyta</taxon>
        <taxon>Magnoliopsida</taxon>
        <taxon>eudicotyledons</taxon>
        <taxon>Gunneridae</taxon>
        <taxon>Pentapetalae</taxon>
        <taxon>Caryophyllales</taxon>
        <taxon>Cactineae</taxon>
        <taxon>Cactaceae</taxon>
        <taxon>Opuntioideae</taxon>
        <taxon>Opuntia</taxon>
    </lineage>
</organism>
<feature type="transmembrane region" description="Helical" evidence="1">
    <location>
        <begin position="28"/>
        <end position="50"/>
    </location>
</feature>
<evidence type="ECO:0000313" key="2">
    <source>
        <dbReference type="EMBL" id="MBA4655430.1"/>
    </source>
</evidence>
<proteinExistence type="predicted"/>
<dbReference type="AlphaFoldDB" id="A0A7C9A139"/>
<keyword evidence="1" id="KW-0472">Membrane</keyword>
<sequence length="112" mass="12317">MLSPETSVLMSSEGLTFIFTQDFLKSGLAFTCLALSSSCIFSTSVSILFWKNSRRFAALSAVLKLKEENMVGDGDCTEDFLTTTGGHWNFCSKFLLLLNAFLRATLLLLVSV</sequence>
<protein>
    <submittedName>
        <fullName evidence="2">Uncharacterized protein</fullName>
    </submittedName>
</protein>
<reference evidence="2" key="1">
    <citation type="journal article" date="2013" name="J. Plant Res.">
        <title>Effect of fungi and light on seed germination of three Opuntia species from semiarid lands of central Mexico.</title>
        <authorList>
            <person name="Delgado-Sanchez P."/>
            <person name="Jimenez-Bremont J.F."/>
            <person name="Guerrero-Gonzalez Mde L."/>
            <person name="Flores J."/>
        </authorList>
    </citation>
    <scope>NUCLEOTIDE SEQUENCE</scope>
    <source>
        <tissue evidence="2">Cladode</tissue>
    </source>
</reference>
<dbReference type="EMBL" id="GISG01187752">
    <property type="protein sequence ID" value="MBA4655430.1"/>
    <property type="molecule type" value="Transcribed_RNA"/>
</dbReference>
<keyword evidence="1" id="KW-0812">Transmembrane</keyword>
<name>A0A7C9A139_OPUST</name>
<accession>A0A7C9A139</accession>
<reference evidence="2" key="2">
    <citation type="submission" date="2020-07" db="EMBL/GenBank/DDBJ databases">
        <authorList>
            <person name="Vera ALvarez R."/>
            <person name="Arias-Moreno D.M."/>
            <person name="Jimenez-Jacinto V."/>
            <person name="Jimenez-Bremont J.F."/>
            <person name="Swaminathan K."/>
            <person name="Moose S.P."/>
            <person name="Guerrero-Gonzalez M.L."/>
            <person name="Marino-Ramirez L."/>
            <person name="Landsman D."/>
            <person name="Rodriguez-Kessler M."/>
            <person name="Delgado-Sanchez P."/>
        </authorList>
    </citation>
    <scope>NUCLEOTIDE SEQUENCE</scope>
    <source>
        <tissue evidence="2">Cladode</tissue>
    </source>
</reference>
<keyword evidence="1" id="KW-1133">Transmembrane helix</keyword>